<dbReference type="PROSITE" id="PS00955">
    <property type="entry name" value="IGP_DEHYDRATASE_2"/>
    <property type="match status" value="1"/>
</dbReference>
<evidence type="ECO:0000256" key="6">
    <source>
        <dbReference type="ARBA" id="ARBA00022605"/>
    </source>
</evidence>
<evidence type="ECO:0000313" key="11">
    <source>
        <dbReference type="EMBL" id="OAJ38357.1"/>
    </source>
</evidence>
<dbReference type="Proteomes" id="UP000077115">
    <property type="component" value="Unassembled WGS sequence"/>
</dbReference>
<dbReference type="STRING" id="403673.A0A177WF92"/>
<sequence length="245" mass="26433">MTMTVTQTAASLANANRPSQPLAIRSYLKKDCPLPLLQQHMLRTASVHRKTAETDVHIDLTLLDVGQFDSQAISISTGIGFLDHMIHALAKHSKWSITLKCTGDIHIDDHHTTEDIGLALGKAFKEALAQGPSNLAGIKRFGYAYAPLDEALSRAVVDISGRPSAHIDLGLKREMLGQLSCEMIPHFLESFAGTAGITLHVDTIKGFNDHHRSESAFKATALALREAVSFTGASDVPSTKGTLTD</sequence>
<protein>
    <recommendedName>
        <fullName evidence="5 9">Imidazoleglycerol-phosphate dehydratase</fullName>
        <ecNumber evidence="4 9">4.2.1.19</ecNumber>
    </recommendedName>
</protein>
<keyword evidence="7 9" id="KW-0368">Histidine biosynthesis</keyword>
<dbReference type="UniPathway" id="UPA00031">
    <property type="reaction ID" value="UER00011"/>
</dbReference>
<dbReference type="InterPro" id="IPR020565">
    <property type="entry name" value="ImidazoleglycerP_deHydtase_CS"/>
</dbReference>
<comment type="pathway">
    <text evidence="2 9">Amino-acid biosynthesis; L-histidine biosynthesis; L-histidine from 5-phospho-alpha-D-ribose 1-diphosphate: step 6/9.</text>
</comment>
<dbReference type="InterPro" id="IPR000807">
    <property type="entry name" value="ImidazoleglycerolP_deHydtase"/>
</dbReference>
<dbReference type="HAMAP" id="MF_00076">
    <property type="entry name" value="HisB"/>
    <property type="match status" value="1"/>
</dbReference>
<dbReference type="VEuPathDB" id="FungiDB:BDEG_22298"/>
<comment type="catalytic activity">
    <reaction evidence="1 9">
        <text>D-erythro-1-(imidazol-4-yl)glycerol 3-phosphate = 3-(imidazol-4-yl)-2-oxopropyl phosphate + H2O</text>
        <dbReference type="Rhea" id="RHEA:11040"/>
        <dbReference type="ChEBI" id="CHEBI:15377"/>
        <dbReference type="ChEBI" id="CHEBI:57766"/>
        <dbReference type="ChEBI" id="CHEBI:58278"/>
        <dbReference type="EC" id="4.2.1.19"/>
    </reaction>
</comment>
<evidence type="ECO:0000256" key="1">
    <source>
        <dbReference type="ARBA" id="ARBA00001723"/>
    </source>
</evidence>
<evidence type="ECO:0000256" key="8">
    <source>
        <dbReference type="ARBA" id="ARBA00023239"/>
    </source>
</evidence>
<organism evidence="10 12">
    <name type="scientific">Batrachochytrium dendrobatidis (strain JEL423)</name>
    <dbReference type="NCBI Taxonomy" id="403673"/>
    <lineage>
        <taxon>Eukaryota</taxon>
        <taxon>Fungi</taxon>
        <taxon>Fungi incertae sedis</taxon>
        <taxon>Chytridiomycota</taxon>
        <taxon>Chytridiomycota incertae sedis</taxon>
        <taxon>Chytridiomycetes</taxon>
        <taxon>Rhizophydiales</taxon>
        <taxon>Rhizophydiales incertae sedis</taxon>
        <taxon>Batrachochytrium</taxon>
    </lineage>
</organism>
<keyword evidence="6" id="KW-0028">Amino-acid biosynthesis</keyword>
<dbReference type="InterPro" id="IPR038494">
    <property type="entry name" value="IGPD_sf"/>
</dbReference>
<gene>
    <name evidence="10" type="ORF">BDEG_22298</name>
    <name evidence="11" type="ORF">BDEG_22301</name>
</gene>
<dbReference type="EC" id="4.2.1.19" evidence="4 9"/>
<evidence type="ECO:0000256" key="9">
    <source>
        <dbReference type="RuleBase" id="RU000598"/>
    </source>
</evidence>
<comment type="similarity">
    <text evidence="3 9">Belongs to the imidazoleglycerol-phosphate dehydratase family.</text>
</comment>
<dbReference type="VEuPathDB" id="FungiDB:BDEG_22301"/>
<dbReference type="SUPFAM" id="SSF54211">
    <property type="entry name" value="Ribosomal protein S5 domain 2-like"/>
    <property type="match status" value="2"/>
</dbReference>
<dbReference type="FunFam" id="3.30.230.40:FF:000001">
    <property type="entry name" value="Imidazoleglycerol-phosphate dehydratase HisB"/>
    <property type="match status" value="1"/>
</dbReference>
<dbReference type="Gene3D" id="3.30.230.40">
    <property type="entry name" value="Imidazole glycerol phosphate dehydratase, domain 1"/>
    <property type="match status" value="2"/>
</dbReference>
<name>A0A177WF92_BATDL</name>
<dbReference type="PANTHER" id="PTHR23133">
    <property type="entry name" value="IMIDAZOLEGLYCEROL-PHOSPHATE DEHYDRATASE HIS7"/>
    <property type="match status" value="1"/>
</dbReference>
<dbReference type="PROSITE" id="PS00954">
    <property type="entry name" value="IGP_DEHYDRATASE_1"/>
    <property type="match status" value="1"/>
</dbReference>
<evidence type="ECO:0000313" key="12">
    <source>
        <dbReference type="Proteomes" id="UP000077115"/>
    </source>
</evidence>
<reference evidence="10 12" key="1">
    <citation type="submission" date="2006-10" db="EMBL/GenBank/DDBJ databases">
        <title>The Genome Sequence of Batrachochytrium dendrobatidis JEL423.</title>
        <authorList>
            <consortium name="The Broad Institute Genome Sequencing Platform"/>
            <person name="Birren B."/>
            <person name="Lander E."/>
            <person name="Galagan J."/>
            <person name="Cuomo C."/>
            <person name="Devon K."/>
            <person name="Jaffe D."/>
            <person name="Butler J."/>
            <person name="Alvarez P."/>
            <person name="Gnerre S."/>
            <person name="Grabherr M."/>
            <person name="Kleber M."/>
            <person name="Mauceli E."/>
            <person name="Brockman W."/>
            <person name="Young S."/>
            <person name="LaButti K."/>
            <person name="Sykes S."/>
            <person name="DeCaprio D."/>
            <person name="Crawford M."/>
            <person name="Koehrsen M."/>
            <person name="Engels R."/>
            <person name="Montgomery P."/>
            <person name="Pearson M."/>
            <person name="Howarth C."/>
            <person name="Larson L."/>
            <person name="White J."/>
            <person name="O'Leary S."/>
            <person name="Kodira C."/>
            <person name="Zeng Q."/>
            <person name="Yandava C."/>
            <person name="Alvarado L."/>
            <person name="Longcore J."/>
            <person name="James T."/>
        </authorList>
    </citation>
    <scope>NUCLEOTIDE SEQUENCE [LARGE SCALE GENOMIC DNA]</scope>
    <source>
        <strain evidence="10 12">JEL423</strain>
    </source>
</reference>
<dbReference type="OrthoDB" id="447729at2759"/>
<proteinExistence type="inferred from homology"/>
<dbReference type="EMBL" id="DS022301">
    <property type="protein sequence ID" value="OAJ38354.1"/>
    <property type="molecule type" value="Genomic_DNA"/>
</dbReference>
<evidence type="ECO:0000256" key="2">
    <source>
        <dbReference type="ARBA" id="ARBA00005047"/>
    </source>
</evidence>
<dbReference type="CDD" id="cd07914">
    <property type="entry name" value="IGPD"/>
    <property type="match status" value="1"/>
</dbReference>
<evidence type="ECO:0000313" key="10">
    <source>
        <dbReference type="EMBL" id="OAJ38354.1"/>
    </source>
</evidence>
<evidence type="ECO:0000256" key="3">
    <source>
        <dbReference type="ARBA" id="ARBA00007481"/>
    </source>
</evidence>
<dbReference type="GO" id="GO:0000105">
    <property type="term" value="P:L-histidine biosynthetic process"/>
    <property type="evidence" value="ECO:0007669"/>
    <property type="project" value="UniProtKB-UniPathway"/>
</dbReference>
<evidence type="ECO:0000256" key="5">
    <source>
        <dbReference type="ARBA" id="ARBA00016664"/>
    </source>
</evidence>
<evidence type="ECO:0000256" key="7">
    <source>
        <dbReference type="ARBA" id="ARBA00023102"/>
    </source>
</evidence>
<evidence type="ECO:0000256" key="4">
    <source>
        <dbReference type="ARBA" id="ARBA00012075"/>
    </source>
</evidence>
<reference evidence="10 12" key="2">
    <citation type="submission" date="2016-05" db="EMBL/GenBank/DDBJ databases">
        <title>Lineage-specific infection strategies underlie the spectrum of fungal disease in amphibians.</title>
        <authorList>
            <person name="Cuomo C.A."/>
            <person name="Farrer R.A."/>
            <person name="James T."/>
            <person name="Longcore J."/>
            <person name="Birren B."/>
        </authorList>
    </citation>
    <scope>NUCLEOTIDE SEQUENCE [LARGE SCALE GENOMIC DNA]</scope>
    <source>
        <strain evidence="10 12">JEL423</strain>
    </source>
</reference>
<dbReference type="GO" id="GO:0004424">
    <property type="term" value="F:imidazoleglycerol-phosphate dehydratase activity"/>
    <property type="evidence" value="ECO:0007669"/>
    <property type="project" value="UniProtKB-EC"/>
</dbReference>
<dbReference type="Pfam" id="PF00475">
    <property type="entry name" value="IGPD"/>
    <property type="match status" value="1"/>
</dbReference>
<dbReference type="PANTHER" id="PTHR23133:SF2">
    <property type="entry name" value="IMIDAZOLEGLYCEROL-PHOSPHATE DEHYDRATASE"/>
    <property type="match status" value="1"/>
</dbReference>
<dbReference type="AlphaFoldDB" id="A0A177WF92"/>
<dbReference type="InterPro" id="IPR020568">
    <property type="entry name" value="Ribosomal_Su5_D2-typ_SF"/>
</dbReference>
<dbReference type="FunFam" id="3.30.230.40:FF:000004">
    <property type="entry name" value="Imidazoleglycerol-phosphate dehydratase"/>
    <property type="match status" value="1"/>
</dbReference>
<dbReference type="eggNOG" id="KOG3143">
    <property type="taxonomic scope" value="Eukaryota"/>
</dbReference>
<dbReference type="EMBL" id="DS022301">
    <property type="protein sequence ID" value="OAJ38357.1"/>
    <property type="molecule type" value="Genomic_DNA"/>
</dbReference>
<keyword evidence="8 9" id="KW-0456">Lyase</keyword>
<accession>A0A177WF92</accession>